<dbReference type="Pfam" id="PF08241">
    <property type="entry name" value="Methyltransf_11"/>
    <property type="match status" value="1"/>
</dbReference>
<evidence type="ECO:0000256" key="1">
    <source>
        <dbReference type="ARBA" id="ARBA00022679"/>
    </source>
</evidence>
<dbReference type="GO" id="GO:0032259">
    <property type="term" value="P:methylation"/>
    <property type="evidence" value="ECO:0007669"/>
    <property type="project" value="UniProtKB-KW"/>
</dbReference>
<evidence type="ECO:0000313" key="3">
    <source>
        <dbReference type="EMBL" id="SMF93733.1"/>
    </source>
</evidence>
<gene>
    <name evidence="3" type="ORF">SAMN02949497_1022</name>
</gene>
<proteinExistence type="predicted"/>
<feature type="domain" description="Methyltransferase type 11" evidence="2">
    <location>
        <begin position="74"/>
        <end position="171"/>
    </location>
</feature>
<evidence type="ECO:0000313" key="4">
    <source>
        <dbReference type="Proteomes" id="UP000192923"/>
    </source>
</evidence>
<dbReference type="PANTHER" id="PTHR44068:SF11">
    <property type="entry name" value="GERANYL DIPHOSPHATE 2-C-METHYLTRANSFERASE"/>
    <property type="match status" value="1"/>
</dbReference>
<dbReference type="InterPro" id="IPR050447">
    <property type="entry name" value="Erg6_SMT_methyltransf"/>
</dbReference>
<organism evidence="3 4">
    <name type="scientific">Methylomagnum ishizawai</name>
    <dbReference type="NCBI Taxonomy" id="1760988"/>
    <lineage>
        <taxon>Bacteria</taxon>
        <taxon>Pseudomonadati</taxon>
        <taxon>Pseudomonadota</taxon>
        <taxon>Gammaproteobacteria</taxon>
        <taxon>Methylococcales</taxon>
        <taxon>Methylococcaceae</taxon>
        <taxon>Methylomagnum</taxon>
    </lineage>
</organism>
<dbReference type="PANTHER" id="PTHR44068">
    <property type="entry name" value="ZGC:194242"/>
    <property type="match status" value="1"/>
</dbReference>
<dbReference type="EMBL" id="FXAM01000001">
    <property type="protein sequence ID" value="SMF93733.1"/>
    <property type="molecule type" value="Genomic_DNA"/>
</dbReference>
<dbReference type="STRING" id="1760988.SAMN02949497_1022"/>
<name>A0A1Y6CYU6_9GAMM</name>
<dbReference type="OrthoDB" id="529208at2"/>
<keyword evidence="1 3" id="KW-0808">Transferase</keyword>
<dbReference type="InterPro" id="IPR013216">
    <property type="entry name" value="Methyltransf_11"/>
</dbReference>
<keyword evidence="4" id="KW-1185">Reference proteome</keyword>
<dbReference type="AlphaFoldDB" id="A0A1Y6CYU6"/>
<sequence>MSSPIRLPYFDALLKLLDEGHPVLEQVFGRHVHWGYWPEPKAATGTPEDFAVAAEALSRLVYQAAGVTDGMKVLDAGCGFGGTTASLNANFERMALAGLNIDPRQLERAGSRIVARPGNTLEWIEGDACALPFEDASLDAVLAVECIFHFPSRERFFREAFRVLKPGGRLALSDFLPTAGLKPFMGLAGMWPATLGFYGRCDFRHGLEDYRRLAQGTGFAVSVERDITGETLPTYDFIRKLAKEFTLPSVSAAAETLFAEWASRLGVLRYAVLGFEKAGG</sequence>
<dbReference type="RefSeq" id="WP_085210536.1">
    <property type="nucleotide sequence ID" value="NZ_FXAM01000001.1"/>
</dbReference>
<dbReference type="GO" id="GO:0008757">
    <property type="term" value="F:S-adenosylmethionine-dependent methyltransferase activity"/>
    <property type="evidence" value="ECO:0007669"/>
    <property type="project" value="InterPro"/>
</dbReference>
<dbReference type="SUPFAM" id="SSF53335">
    <property type="entry name" value="S-adenosyl-L-methionine-dependent methyltransferases"/>
    <property type="match status" value="1"/>
</dbReference>
<keyword evidence="3" id="KW-0489">Methyltransferase</keyword>
<dbReference type="InterPro" id="IPR029063">
    <property type="entry name" value="SAM-dependent_MTases_sf"/>
</dbReference>
<evidence type="ECO:0000259" key="2">
    <source>
        <dbReference type="Pfam" id="PF08241"/>
    </source>
</evidence>
<dbReference type="Gene3D" id="3.40.50.150">
    <property type="entry name" value="Vaccinia Virus protein VP39"/>
    <property type="match status" value="1"/>
</dbReference>
<reference evidence="3 4" key="1">
    <citation type="submission" date="2016-12" db="EMBL/GenBank/DDBJ databases">
        <authorList>
            <person name="Song W.-J."/>
            <person name="Kurnit D.M."/>
        </authorList>
    </citation>
    <scope>NUCLEOTIDE SEQUENCE [LARGE SCALE GENOMIC DNA]</scope>
    <source>
        <strain evidence="3 4">175</strain>
    </source>
</reference>
<protein>
    <submittedName>
        <fullName evidence="3">Methyltransferase domain-containing protein</fullName>
    </submittedName>
</protein>
<accession>A0A1Y6CYU6</accession>
<dbReference type="CDD" id="cd02440">
    <property type="entry name" value="AdoMet_MTases"/>
    <property type="match status" value="1"/>
</dbReference>
<dbReference type="Proteomes" id="UP000192923">
    <property type="component" value="Unassembled WGS sequence"/>
</dbReference>